<dbReference type="Proteomes" id="UP000053110">
    <property type="component" value="Unassembled WGS sequence"/>
</dbReference>
<dbReference type="CDD" id="cd22191">
    <property type="entry name" value="DPBB_RlpA_EXP_N-like"/>
    <property type="match status" value="1"/>
</dbReference>
<dbReference type="PANTHER" id="PTHR31836:SF28">
    <property type="entry name" value="SRCR DOMAIN-CONTAINING PROTEIN-RELATED"/>
    <property type="match status" value="1"/>
</dbReference>
<dbReference type="InterPro" id="IPR051477">
    <property type="entry name" value="Expansin_CellWall"/>
</dbReference>
<dbReference type="SUPFAM" id="SSF50685">
    <property type="entry name" value="Barwin-like endoglucanases"/>
    <property type="match status" value="1"/>
</dbReference>
<protein>
    <recommendedName>
        <fullName evidence="6">RlpA-like protein double-psi beta-barrel domain-containing protein</fullName>
    </recommendedName>
</protein>
<evidence type="ECO:0000256" key="3">
    <source>
        <dbReference type="SAM" id="SignalP"/>
    </source>
</evidence>
<sequence length="307" mass="31825">MKSAVFSLAAAALAAIASAQPHRHSHRHMAQHHKRDGNTPVVWVTKPEVKVVDVTTTVWIAAAETESTSMLAASAVVAPANPTEPSPIEAEPTGVPSEEDDGDEPSLPDVPFPDEPDLDLPTPGDLEPQIPSSTDPEAPSPSDPAPEPLAPLNPEPATPAPAEPEVPAQPAPVPAAPANETDVNHAPKFADSMTEFASGSSCSASSPCSGDITYYDPGVGMGACGWQSTKNEPVVALPHQFMGAQSNGNPYCGKTVTIKHGGKTSTAKIVDKCMGCNGFSIDLSDAAFTQLSALSVGRTDATWWINN</sequence>
<name>A0A656KRM3_BLUGR</name>
<dbReference type="EMBL" id="KE373362">
    <property type="protein sequence ID" value="EPQ67861.1"/>
    <property type="molecule type" value="Genomic_DNA"/>
</dbReference>
<organism evidence="4 5">
    <name type="scientific">Blumeria graminis f. sp. tritici 96224</name>
    <dbReference type="NCBI Taxonomy" id="1268274"/>
    <lineage>
        <taxon>Eukaryota</taxon>
        <taxon>Fungi</taxon>
        <taxon>Dikarya</taxon>
        <taxon>Ascomycota</taxon>
        <taxon>Pezizomycotina</taxon>
        <taxon>Leotiomycetes</taxon>
        <taxon>Erysiphales</taxon>
        <taxon>Erysiphaceae</taxon>
        <taxon>Blumeria</taxon>
    </lineage>
</organism>
<proteinExistence type="predicted"/>
<feature type="region of interest" description="Disordered" evidence="2">
    <location>
        <begin position="76"/>
        <end position="183"/>
    </location>
</feature>
<evidence type="ECO:0008006" key="6">
    <source>
        <dbReference type="Google" id="ProtNLM"/>
    </source>
</evidence>
<dbReference type="AlphaFoldDB" id="A0A656KRM3"/>
<feature type="signal peptide" evidence="3">
    <location>
        <begin position="1"/>
        <end position="19"/>
    </location>
</feature>
<keyword evidence="1 3" id="KW-0732">Signal</keyword>
<gene>
    <name evidence="4" type="ORF">BGT96224_3765</name>
</gene>
<evidence type="ECO:0000256" key="2">
    <source>
        <dbReference type="SAM" id="MobiDB-lite"/>
    </source>
</evidence>
<feature type="compositionally biased region" description="Pro residues" evidence="2">
    <location>
        <begin position="138"/>
        <end position="175"/>
    </location>
</feature>
<reference evidence="5" key="1">
    <citation type="journal article" date="2013" name="Nat. Genet.">
        <title>The wheat powdery mildew genome shows the unique evolution of an obligate biotroph.</title>
        <authorList>
            <person name="Wicker T."/>
            <person name="Oberhaensli S."/>
            <person name="Parlange F."/>
            <person name="Buchmann J.P."/>
            <person name="Shatalina M."/>
            <person name="Roffler S."/>
            <person name="Ben-David R."/>
            <person name="Dolezel J."/>
            <person name="Simkova H."/>
            <person name="Schulze-Lefert P."/>
            <person name="Spanu P.D."/>
            <person name="Bruggmann R."/>
            <person name="Amselem J."/>
            <person name="Quesneville H."/>
            <person name="Ver Loren van Themaat E."/>
            <person name="Paape T."/>
            <person name="Shimizu K.K."/>
            <person name="Keller B."/>
        </authorList>
    </citation>
    <scope>NUCLEOTIDE SEQUENCE [LARGE SCALE GENOMIC DNA]</scope>
    <source>
        <strain evidence="5">96224</strain>
    </source>
</reference>
<dbReference type="PANTHER" id="PTHR31836">
    <property type="match status" value="1"/>
</dbReference>
<evidence type="ECO:0000313" key="5">
    <source>
        <dbReference type="Proteomes" id="UP000053110"/>
    </source>
</evidence>
<feature type="compositionally biased region" description="Acidic residues" evidence="2">
    <location>
        <begin position="97"/>
        <end position="118"/>
    </location>
</feature>
<feature type="chain" id="PRO_5024958185" description="RlpA-like protein double-psi beta-barrel domain-containing protein" evidence="3">
    <location>
        <begin position="20"/>
        <end position="307"/>
    </location>
</feature>
<evidence type="ECO:0000313" key="4">
    <source>
        <dbReference type="EMBL" id="EPQ67861.1"/>
    </source>
</evidence>
<dbReference type="InterPro" id="IPR036908">
    <property type="entry name" value="RlpA-like_sf"/>
</dbReference>
<evidence type="ECO:0000256" key="1">
    <source>
        <dbReference type="ARBA" id="ARBA00022729"/>
    </source>
</evidence>
<dbReference type="Gene3D" id="2.40.40.10">
    <property type="entry name" value="RlpA-like domain"/>
    <property type="match status" value="1"/>
</dbReference>
<accession>A0A656KRM3</accession>
<dbReference type="OrthoDB" id="623670at2759"/>